<sequence>MIELLWPLALLALPLPLLAYWLLPVARQEDAALQVPFFRIAAQYNVTTGQPNNTSLLRRLLMVLIWLALISSATQPQYIGDPVQLPSNGRDLMMAVDISGSMGTEDMAVGNAMVTRLRVVKAVVGDFVERRVGDRLGLILFGSKAYLQTPLTFDRNTVRTLLLETPLGIAGGKTAIGDAIGLAVKRLQSRPAESRVLILLTDGQNNIGEVTPLQAAKIAAQEGVKIYTIGFGAEEMQVPGLLFNRTVNPSAELDSKTLTEIAELTGGTYQRARSAAELLEIYTVLDQLEPIEQDQETFRPIKSLFYWPLALALLASVLLILTHPVVVSGWQSLFRRLPYNTTKGESIR</sequence>
<dbReference type="InterPro" id="IPR002035">
    <property type="entry name" value="VWF_A"/>
</dbReference>
<dbReference type="InterPro" id="IPR050768">
    <property type="entry name" value="UPF0353/GerABKA_families"/>
</dbReference>
<proteinExistence type="predicted"/>
<feature type="domain" description="VWFA" evidence="2">
    <location>
        <begin position="91"/>
        <end position="288"/>
    </location>
</feature>
<organism evidence="3 4">
    <name type="scientific">SAR86 cluster bacterium</name>
    <dbReference type="NCBI Taxonomy" id="2030880"/>
    <lineage>
        <taxon>Bacteria</taxon>
        <taxon>Pseudomonadati</taxon>
        <taxon>Pseudomonadota</taxon>
        <taxon>Gammaproteobacteria</taxon>
        <taxon>SAR86 cluster</taxon>
    </lineage>
</organism>
<comment type="caution">
    <text evidence="3">The sequence shown here is derived from an EMBL/GenBank/DDBJ whole genome shotgun (WGS) entry which is preliminary data.</text>
</comment>
<keyword evidence="1" id="KW-1133">Transmembrane helix</keyword>
<accession>A0A972VX10</accession>
<dbReference type="PANTHER" id="PTHR22550">
    <property type="entry name" value="SPORE GERMINATION PROTEIN"/>
    <property type="match status" value="1"/>
</dbReference>
<keyword evidence="1" id="KW-0812">Transmembrane</keyword>
<dbReference type="EMBL" id="JABMOJ010000294">
    <property type="protein sequence ID" value="NQV65258.1"/>
    <property type="molecule type" value="Genomic_DNA"/>
</dbReference>
<dbReference type="SMART" id="SM00327">
    <property type="entry name" value="VWA"/>
    <property type="match status" value="1"/>
</dbReference>
<evidence type="ECO:0000259" key="2">
    <source>
        <dbReference type="PROSITE" id="PS50234"/>
    </source>
</evidence>
<feature type="transmembrane region" description="Helical" evidence="1">
    <location>
        <begin position="305"/>
        <end position="327"/>
    </location>
</feature>
<evidence type="ECO:0000313" key="3">
    <source>
        <dbReference type="EMBL" id="NQV65258.1"/>
    </source>
</evidence>
<dbReference type="SUPFAM" id="SSF53300">
    <property type="entry name" value="vWA-like"/>
    <property type="match status" value="1"/>
</dbReference>
<name>A0A972VX10_9GAMM</name>
<reference evidence="3" key="1">
    <citation type="submission" date="2020-05" db="EMBL/GenBank/DDBJ databases">
        <title>Sulfur intermediates as new biogeochemical hubs in an aquatic model microbial ecosystem.</title>
        <authorList>
            <person name="Vigneron A."/>
        </authorList>
    </citation>
    <scope>NUCLEOTIDE SEQUENCE</scope>
    <source>
        <strain evidence="3">Bin.250</strain>
    </source>
</reference>
<evidence type="ECO:0000313" key="4">
    <source>
        <dbReference type="Proteomes" id="UP000754644"/>
    </source>
</evidence>
<evidence type="ECO:0000256" key="1">
    <source>
        <dbReference type="SAM" id="Phobius"/>
    </source>
</evidence>
<dbReference type="PANTHER" id="PTHR22550:SF18">
    <property type="entry name" value="VWFA DOMAIN-CONTAINING PROTEIN"/>
    <property type="match status" value="1"/>
</dbReference>
<dbReference type="InterPro" id="IPR036465">
    <property type="entry name" value="vWFA_dom_sf"/>
</dbReference>
<protein>
    <submittedName>
        <fullName evidence="3">VWA domain-containing protein</fullName>
    </submittedName>
</protein>
<gene>
    <name evidence="3" type="ORF">HQ497_07825</name>
</gene>
<dbReference type="AlphaFoldDB" id="A0A972VX10"/>
<keyword evidence="1" id="KW-0472">Membrane</keyword>
<dbReference type="Proteomes" id="UP000754644">
    <property type="component" value="Unassembled WGS sequence"/>
</dbReference>
<dbReference type="Pfam" id="PF00092">
    <property type="entry name" value="VWA"/>
    <property type="match status" value="1"/>
</dbReference>
<dbReference type="Gene3D" id="3.40.50.410">
    <property type="entry name" value="von Willebrand factor, type A domain"/>
    <property type="match status" value="1"/>
</dbReference>
<dbReference type="PROSITE" id="PS50234">
    <property type="entry name" value="VWFA"/>
    <property type="match status" value="1"/>
</dbReference>